<evidence type="ECO:0000256" key="1">
    <source>
        <dbReference type="SAM" id="MobiDB-lite"/>
    </source>
</evidence>
<keyword evidence="3" id="KW-1185">Reference proteome</keyword>
<feature type="compositionally biased region" description="Basic and acidic residues" evidence="1">
    <location>
        <begin position="157"/>
        <end position="171"/>
    </location>
</feature>
<feature type="compositionally biased region" description="Basic and acidic residues" evidence="1">
    <location>
        <begin position="44"/>
        <end position="56"/>
    </location>
</feature>
<reference evidence="2 3" key="1">
    <citation type="journal article" date="2014" name="BMC Genomics">
        <title>Comparative genome sequencing reveals chemotype-specific gene clusters in the toxigenic black mold Stachybotrys.</title>
        <authorList>
            <person name="Semeiks J."/>
            <person name="Borek D."/>
            <person name="Otwinowski Z."/>
            <person name="Grishin N.V."/>
        </authorList>
    </citation>
    <scope>NUCLEOTIDE SEQUENCE [LARGE SCALE GENOMIC DNA]</scope>
    <source>
        <strain evidence="2 3">IBT 40285</strain>
    </source>
</reference>
<proteinExistence type="predicted"/>
<name>A0A084QA06_STAC4</name>
<dbReference type="OrthoDB" id="5243811at2759"/>
<feature type="non-terminal residue" evidence="2">
    <location>
        <position position="1"/>
    </location>
</feature>
<feature type="compositionally biased region" description="Low complexity" evidence="1">
    <location>
        <begin position="58"/>
        <end position="75"/>
    </location>
</feature>
<gene>
    <name evidence="2" type="ORF">S40285_10756</name>
</gene>
<dbReference type="HOGENOM" id="CLU_812742_0_0_1"/>
<accession>A0A084QA06</accession>
<feature type="region of interest" description="Disordered" evidence="1">
    <location>
        <begin position="1"/>
        <end position="171"/>
    </location>
</feature>
<protein>
    <submittedName>
        <fullName evidence="2">Uncharacterized protein</fullName>
    </submittedName>
</protein>
<dbReference type="InParanoid" id="A0A084QA06"/>
<dbReference type="AlphaFoldDB" id="A0A084QA06"/>
<dbReference type="EMBL" id="KL660889">
    <property type="protein sequence ID" value="KFA60791.1"/>
    <property type="molecule type" value="Genomic_DNA"/>
</dbReference>
<feature type="compositionally biased region" description="Polar residues" evidence="1">
    <location>
        <begin position="140"/>
        <end position="154"/>
    </location>
</feature>
<feature type="compositionally biased region" description="Polar residues" evidence="1">
    <location>
        <begin position="1"/>
        <end position="20"/>
    </location>
</feature>
<dbReference type="Proteomes" id="UP000028524">
    <property type="component" value="Unassembled WGS sequence"/>
</dbReference>
<sequence>ETEQSAESPANANQSESQPSPTYPTGRKVPGSSRSTKRRKTQHKHDDRNTIPREGEAGPSTSGSSPVSSTPSGVPANIPGSSQTPPSRLEPNSPHITGKDVSPPDAGEYGNDAIMSDAPAEANGPDENARAGPSTEPHVTETQNSPTTALNSPLYNDRLDSEPAERTKTSENDIRVEKDVMVSHGAISHDSEHGISLEMPRSEINAASTPLFPVASLHLLCSDDSFTNPNDTWATQEPDSCCTDCGTTDGLCMHALVNAANHESATGGIALPLDPSMGIHAGEVADGETIGTQLDHDGSRGLTLADIFDFGYGTQLDYDGANDARQDLEYLLSRFSAQPDNI</sequence>
<organism evidence="2 3">
    <name type="scientific">Stachybotrys chlorohalonatus (strain IBT 40285)</name>
    <dbReference type="NCBI Taxonomy" id="1283841"/>
    <lineage>
        <taxon>Eukaryota</taxon>
        <taxon>Fungi</taxon>
        <taxon>Dikarya</taxon>
        <taxon>Ascomycota</taxon>
        <taxon>Pezizomycotina</taxon>
        <taxon>Sordariomycetes</taxon>
        <taxon>Hypocreomycetidae</taxon>
        <taxon>Hypocreales</taxon>
        <taxon>Stachybotryaceae</taxon>
        <taxon>Stachybotrys</taxon>
    </lineage>
</organism>
<evidence type="ECO:0000313" key="3">
    <source>
        <dbReference type="Proteomes" id="UP000028524"/>
    </source>
</evidence>
<evidence type="ECO:0000313" key="2">
    <source>
        <dbReference type="EMBL" id="KFA60791.1"/>
    </source>
</evidence>